<protein>
    <submittedName>
        <fullName evidence="1">Uncharacterized protein</fullName>
    </submittedName>
</protein>
<accession>A0ACC1TU45</accession>
<reference evidence="1" key="1">
    <citation type="submission" date="2022-09" db="EMBL/GenBank/DDBJ databases">
        <title>A Global Phylogenomic Analysis of the Shiitake Genus Lentinula.</title>
        <authorList>
            <consortium name="DOE Joint Genome Institute"/>
            <person name="Sierra-Patev S."/>
            <person name="Min B."/>
            <person name="Naranjo-Ortiz M."/>
            <person name="Looney B."/>
            <person name="Konkel Z."/>
            <person name="Slot J.C."/>
            <person name="Sakamoto Y."/>
            <person name="Steenwyk J.L."/>
            <person name="Rokas A."/>
            <person name="Carro J."/>
            <person name="Camarero S."/>
            <person name="Ferreira P."/>
            <person name="Molpeceres G."/>
            <person name="Ruiz-Duenas F.J."/>
            <person name="Serrano A."/>
            <person name="Henrissat B."/>
            <person name="Drula E."/>
            <person name="Hughes K.W."/>
            <person name="Mata J.L."/>
            <person name="Ishikawa N.K."/>
            <person name="Vargas-Isla R."/>
            <person name="Ushijima S."/>
            <person name="Smith C.A."/>
            <person name="Ahrendt S."/>
            <person name="Andreopoulos W."/>
            <person name="He G."/>
            <person name="Labutti K."/>
            <person name="Lipzen A."/>
            <person name="Ng V."/>
            <person name="Riley R."/>
            <person name="Sandor L."/>
            <person name="Barry K."/>
            <person name="Martinez A.T."/>
            <person name="Xiao Y."/>
            <person name="Gibbons J.G."/>
            <person name="Terashima K."/>
            <person name="Grigoriev I.V."/>
            <person name="Hibbett D.S."/>
        </authorList>
    </citation>
    <scope>NUCLEOTIDE SEQUENCE</scope>
    <source>
        <strain evidence="1">TMI1499</strain>
    </source>
</reference>
<keyword evidence="2" id="KW-1185">Reference proteome</keyword>
<evidence type="ECO:0000313" key="2">
    <source>
        <dbReference type="Proteomes" id="UP001163835"/>
    </source>
</evidence>
<evidence type="ECO:0000313" key="1">
    <source>
        <dbReference type="EMBL" id="KAJ3808096.1"/>
    </source>
</evidence>
<comment type="caution">
    <text evidence="1">The sequence shown here is derived from an EMBL/GenBank/DDBJ whole genome shotgun (WGS) entry which is preliminary data.</text>
</comment>
<dbReference type="Proteomes" id="UP001163835">
    <property type="component" value="Unassembled WGS sequence"/>
</dbReference>
<name>A0ACC1TU45_9AGAR</name>
<proteinExistence type="predicted"/>
<organism evidence="1 2">
    <name type="scientific">Lentinula aff. lateritia</name>
    <dbReference type="NCBI Taxonomy" id="2804960"/>
    <lineage>
        <taxon>Eukaryota</taxon>
        <taxon>Fungi</taxon>
        <taxon>Dikarya</taxon>
        <taxon>Basidiomycota</taxon>
        <taxon>Agaricomycotina</taxon>
        <taxon>Agaricomycetes</taxon>
        <taxon>Agaricomycetidae</taxon>
        <taxon>Agaricales</taxon>
        <taxon>Marasmiineae</taxon>
        <taxon>Omphalotaceae</taxon>
        <taxon>Lentinula</taxon>
    </lineage>
</organism>
<gene>
    <name evidence="1" type="ORF">F5876DRAFT_67556</name>
</gene>
<dbReference type="EMBL" id="MU795248">
    <property type="protein sequence ID" value="KAJ3808096.1"/>
    <property type="molecule type" value="Genomic_DNA"/>
</dbReference>
<sequence length="282" mass="31709">MPAQSMTNPNQDVDNRPACLSGYRGGSWPGQFCSGLLLDGSHLSTDESLDFLLEKMRRSNSVCYLKFNHLDVGPALEEDNNCRIEAEDDLVDRVDRLPYSETQPWPEKNLGDLALLSISVCRPDLLVRKGTTQLSRDSPQWAFENSTFMKAQQGDFADRTVGLRYGNGRKHFLNSRGNGEASHWAVGDLLKNPAVCRIAGFQKVPRPPALNLHQSYLPLHKDPDNVVCDDTALRKFDPSTRRPTFSIHLNVYGLHILTLPLHQAHLNVTPTPWWISKPVNEL</sequence>